<feature type="transmembrane region" description="Helical" evidence="6">
    <location>
        <begin position="224"/>
        <end position="246"/>
    </location>
</feature>
<feature type="transmembrane region" description="Helical" evidence="6">
    <location>
        <begin position="185"/>
        <end position="204"/>
    </location>
</feature>
<dbReference type="PROSITE" id="PS51257">
    <property type="entry name" value="PROKAR_LIPOPROTEIN"/>
    <property type="match status" value="1"/>
</dbReference>
<dbReference type="InterPro" id="IPR023271">
    <property type="entry name" value="Aquaporin-like"/>
</dbReference>
<dbReference type="InterPro" id="IPR022357">
    <property type="entry name" value="MIP_CS"/>
</dbReference>
<keyword evidence="2" id="KW-0813">Transport</keyword>
<comment type="subcellular location">
    <subcellularLocation>
        <location evidence="1">Membrane</location>
        <topology evidence="1">Multi-pass membrane protein</topology>
    </subcellularLocation>
</comment>
<evidence type="ECO:0000256" key="5">
    <source>
        <dbReference type="ARBA" id="ARBA00023136"/>
    </source>
</evidence>
<reference evidence="7" key="1">
    <citation type="submission" date="2020-05" db="EMBL/GenBank/DDBJ databases">
        <authorList>
            <person name="Chiriac C."/>
            <person name="Salcher M."/>
            <person name="Ghai R."/>
            <person name="Kavagutti S V."/>
        </authorList>
    </citation>
    <scope>NUCLEOTIDE SEQUENCE</scope>
</reference>
<evidence type="ECO:0000313" key="7">
    <source>
        <dbReference type="EMBL" id="CAB4531119.1"/>
    </source>
</evidence>
<dbReference type="EMBL" id="CAEZYU010000005">
    <property type="protein sequence ID" value="CAB4729296.1"/>
    <property type="molecule type" value="Genomic_DNA"/>
</dbReference>
<gene>
    <name evidence="7" type="ORF">UFOPK1358_00351</name>
    <name evidence="8" type="ORF">UFOPK2766_00201</name>
</gene>
<dbReference type="GO" id="GO:0015267">
    <property type="term" value="F:channel activity"/>
    <property type="evidence" value="ECO:0007669"/>
    <property type="project" value="InterPro"/>
</dbReference>
<dbReference type="SUPFAM" id="SSF81338">
    <property type="entry name" value="Aquaporin-like"/>
    <property type="match status" value="1"/>
</dbReference>
<dbReference type="PROSITE" id="PS00221">
    <property type="entry name" value="MIP"/>
    <property type="match status" value="1"/>
</dbReference>
<evidence type="ECO:0000256" key="2">
    <source>
        <dbReference type="ARBA" id="ARBA00022448"/>
    </source>
</evidence>
<dbReference type="PANTHER" id="PTHR45724:SF13">
    <property type="entry name" value="AQUAPORIN NIP1-1-RELATED"/>
    <property type="match status" value="1"/>
</dbReference>
<feature type="transmembrane region" description="Helical" evidence="6">
    <location>
        <begin position="150"/>
        <end position="173"/>
    </location>
</feature>
<proteinExistence type="predicted"/>
<sequence length="269" mass="27246">MLAKKLGAEFLGTFLLVLGGCGSAIFAARALAPTTGKVGIGGVDIGVTTVTDFGIGYLGVSFAFGLTVLCGAYAFGHVSGGHFNPAVSFGLATAKRFAWKDLPAYVVVQCLGSIAAVAVLWSIQTSKPGGFKIDQGAFASNAYGQQNGRIFYNLAGAAIAEVVLTALFIIVILGVTTKAASKAQAAIGIGLMLTLIHLISIPITNTSVNPARSLGPALFEGGTALGQLWLFIVAPIVGGVIGALVWKLATGGDEAQTGESEAEGVEVNA</sequence>
<feature type="transmembrane region" description="Helical" evidence="6">
    <location>
        <begin position="54"/>
        <end position="75"/>
    </location>
</feature>
<dbReference type="InterPro" id="IPR000425">
    <property type="entry name" value="MIP"/>
</dbReference>
<dbReference type="GO" id="GO:0016020">
    <property type="term" value="C:membrane"/>
    <property type="evidence" value="ECO:0007669"/>
    <property type="project" value="UniProtKB-SubCell"/>
</dbReference>
<evidence type="ECO:0000256" key="1">
    <source>
        <dbReference type="ARBA" id="ARBA00004141"/>
    </source>
</evidence>
<organism evidence="7">
    <name type="scientific">freshwater metagenome</name>
    <dbReference type="NCBI Taxonomy" id="449393"/>
    <lineage>
        <taxon>unclassified sequences</taxon>
        <taxon>metagenomes</taxon>
        <taxon>ecological metagenomes</taxon>
    </lineage>
</organism>
<dbReference type="InterPro" id="IPR034294">
    <property type="entry name" value="Aquaporin_transptr"/>
</dbReference>
<keyword evidence="4 6" id="KW-1133">Transmembrane helix</keyword>
<protein>
    <submittedName>
        <fullName evidence="7">Unannotated protein</fullName>
    </submittedName>
</protein>
<dbReference type="NCBIfam" id="NF003838">
    <property type="entry name" value="PRK05420.1"/>
    <property type="match status" value="1"/>
</dbReference>
<evidence type="ECO:0000313" key="8">
    <source>
        <dbReference type="EMBL" id="CAB4729296.1"/>
    </source>
</evidence>
<evidence type="ECO:0000256" key="4">
    <source>
        <dbReference type="ARBA" id="ARBA00022989"/>
    </source>
</evidence>
<dbReference type="EMBL" id="CAEZSF010000018">
    <property type="protein sequence ID" value="CAB4531119.1"/>
    <property type="molecule type" value="Genomic_DNA"/>
</dbReference>
<dbReference type="AlphaFoldDB" id="A0A6J6AYI9"/>
<dbReference type="Gene3D" id="1.20.1080.10">
    <property type="entry name" value="Glycerol uptake facilitator protein"/>
    <property type="match status" value="1"/>
</dbReference>
<dbReference type="PANTHER" id="PTHR45724">
    <property type="entry name" value="AQUAPORIN NIP2-1"/>
    <property type="match status" value="1"/>
</dbReference>
<dbReference type="PRINTS" id="PR00783">
    <property type="entry name" value="MINTRINSICP"/>
</dbReference>
<dbReference type="Pfam" id="PF00230">
    <property type="entry name" value="MIP"/>
    <property type="match status" value="1"/>
</dbReference>
<evidence type="ECO:0000256" key="3">
    <source>
        <dbReference type="ARBA" id="ARBA00022692"/>
    </source>
</evidence>
<accession>A0A6J6AYI9</accession>
<name>A0A6J6AYI9_9ZZZZ</name>
<keyword evidence="3 6" id="KW-0812">Transmembrane</keyword>
<dbReference type="NCBIfam" id="TIGR00861">
    <property type="entry name" value="MIP"/>
    <property type="match status" value="1"/>
</dbReference>
<keyword evidence="5 6" id="KW-0472">Membrane</keyword>
<evidence type="ECO:0000256" key="6">
    <source>
        <dbReference type="SAM" id="Phobius"/>
    </source>
</evidence>